<gene>
    <name evidence="3" type="ORF">BCR43DRAFT_514496</name>
</gene>
<sequence>MVLNKQVIFVKHVTAGFPVPGEHLQVHATELDLDAPLAQDEYIIKNLVFSIDPYMAVRMRPGHMAGNFVLGKPAVGFGMGVVIKSNNPDIKEGDLVQSMGNGPYEEYTKVRGDLLQAYKVCNDPKTTGLPISNYAGVLSMPGLTAYYGLMTRGQPKQGETLYVSAASGAVGQLVGQMGKVLGLRVIGSAGSDEKVAYLKEIGFDGAFNYKASDISEKLEELCPNGIDIYFDNVGGRTLEAAIAKSNVHARVVLCGMSSQYGKAVQDGIHNLFLAIPKEISLLGFNASYATPELTNEFRRTVTSWLQQGKIKYREDIAEGIDLTPQALLDVFEGRNFGKQIVKVADI</sequence>
<dbReference type="InterPro" id="IPR036291">
    <property type="entry name" value="NAD(P)-bd_dom_sf"/>
</dbReference>
<name>A0A1X2HGW0_SYNRA</name>
<evidence type="ECO:0000313" key="3">
    <source>
        <dbReference type="EMBL" id="ORY98171.1"/>
    </source>
</evidence>
<evidence type="ECO:0000313" key="4">
    <source>
        <dbReference type="Proteomes" id="UP000242180"/>
    </source>
</evidence>
<dbReference type="Proteomes" id="UP000242180">
    <property type="component" value="Unassembled WGS sequence"/>
</dbReference>
<evidence type="ECO:0000256" key="1">
    <source>
        <dbReference type="ARBA" id="ARBA00023002"/>
    </source>
</evidence>
<dbReference type="CDD" id="cd05288">
    <property type="entry name" value="PGDH"/>
    <property type="match status" value="1"/>
</dbReference>
<dbReference type="FunFam" id="3.40.50.720:FF:000121">
    <property type="entry name" value="Prostaglandin reductase 2"/>
    <property type="match status" value="1"/>
</dbReference>
<reference evidence="3 4" key="1">
    <citation type="submission" date="2016-07" db="EMBL/GenBank/DDBJ databases">
        <title>Pervasive Adenine N6-methylation of Active Genes in Fungi.</title>
        <authorList>
            <consortium name="DOE Joint Genome Institute"/>
            <person name="Mondo S.J."/>
            <person name="Dannebaum R.O."/>
            <person name="Kuo R.C."/>
            <person name="Labutti K."/>
            <person name="Haridas S."/>
            <person name="Kuo A."/>
            <person name="Salamov A."/>
            <person name="Ahrendt S.R."/>
            <person name="Lipzen A."/>
            <person name="Sullivan W."/>
            <person name="Andreopoulos W.B."/>
            <person name="Clum A."/>
            <person name="Lindquist E."/>
            <person name="Daum C."/>
            <person name="Ramamoorthy G.K."/>
            <person name="Gryganskyi A."/>
            <person name="Culley D."/>
            <person name="Magnuson J.K."/>
            <person name="James T.Y."/>
            <person name="O'Malley M.A."/>
            <person name="Stajich J.E."/>
            <person name="Spatafora J.W."/>
            <person name="Visel A."/>
            <person name="Grigoriev I.V."/>
        </authorList>
    </citation>
    <scope>NUCLEOTIDE SEQUENCE [LARGE SCALE GENOMIC DNA]</scope>
    <source>
        <strain evidence="3 4">NRRL 2496</strain>
    </source>
</reference>
<organism evidence="3 4">
    <name type="scientific">Syncephalastrum racemosum</name>
    <name type="common">Filamentous fungus</name>
    <dbReference type="NCBI Taxonomy" id="13706"/>
    <lineage>
        <taxon>Eukaryota</taxon>
        <taxon>Fungi</taxon>
        <taxon>Fungi incertae sedis</taxon>
        <taxon>Mucoromycota</taxon>
        <taxon>Mucoromycotina</taxon>
        <taxon>Mucoromycetes</taxon>
        <taxon>Mucorales</taxon>
        <taxon>Syncephalastraceae</taxon>
        <taxon>Syncephalastrum</taxon>
    </lineage>
</organism>
<dbReference type="FunCoup" id="A0A1X2HGW0">
    <property type="interactions" value="90"/>
</dbReference>
<dbReference type="SMART" id="SM00829">
    <property type="entry name" value="PKS_ER"/>
    <property type="match status" value="1"/>
</dbReference>
<dbReference type="SUPFAM" id="SSF50129">
    <property type="entry name" value="GroES-like"/>
    <property type="match status" value="1"/>
</dbReference>
<dbReference type="InterPro" id="IPR011032">
    <property type="entry name" value="GroES-like_sf"/>
</dbReference>
<dbReference type="InterPro" id="IPR041694">
    <property type="entry name" value="ADH_N_2"/>
</dbReference>
<evidence type="ECO:0000259" key="2">
    <source>
        <dbReference type="SMART" id="SM00829"/>
    </source>
</evidence>
<accession>A0A1X2HGW0</accession>
<dbReference type="EMBL" id="MCGN01000004">
    <property type="protein sequence ID" value="ORY98171.1"/>
    <property type="molecule type" value="Genomic_DNA"/>
</dbReference>
<dbReference type="Gene3D" id="3.90.180.10">
    <property type="entry name" value="Medium-chain alcohol dehydrogenases, catalytic domain"/>
    <property type="match status" value="1"/>
</dbReference>
<dbReference type="Pfam" id="PF00107">
    <property type="entry name" value="ADH_zinc_N"/>
    <property type="match status" value="1"/>
</dbReference>
<dbReference type="PANTHER" id="PTHR43205:SF7">
    <property type="entry name" value="PROSTAGLANDIN REDUCTASE 1"/>
    <property type="match status" value="1"/>
</dbReference>
<dbReference type="OrthoDB" id="809632at2759"/>
<dbReference type="OMA" id="VRNTWMS"/>
<keyword evidence="4" id="KW-1185">Reference proteome</keyword>
<feature type="domain" description="Enoyl reductase (ER)" evidence="2">
    <location>
        <begin position="21"/>
        <end position="341"/>
    </location>
</feature>
<dbReference type="SUPFAM" id="SSF51735">
    <property type="entry name" value="NAD(P)-binding Rossmann-fold domains"/>
    <property type="match status" value="1"/>
</dbReference>
<keyword evidence="1" id="KW-0560">Oxidoreductase</keyword>
<proteinExistence type="predicted"/>
<dbReference type="AlphaFoldDB" id="A0A1X2HGW0"/>
<dbReference type="InParanoid" id="A0A1X2HGW0"/>
<dbReference type="Pfam" id="PF16884">
    <property type="entry name" value="ADH_N_2"/>
    <property type="match status" value="1"/>
</dbReference>
<dbReference type="InterPro" id="IPR013149">
    <property type="entry name" value="ADH-like_C"/>
</dbReference>
<dbReference type="Gene3D" id="3.40.50.720">
    <property type="entry name" value="NAD(P)-binding Rossmann-like Domain"/>
    <property type="match status" value="1"/>
</dbReference>
<dbReference type="PANTHER" id="PTHR43205">
    <property type="entry name" value="PROSTAGLANDIN REDUCTASE"/>
    <property type="match status" value="1"/>
</dbReference>
<dbReference type="GO" id="GO:0016628">
    <property type="term" value="F:oxidoreductase activity, acting on the CH-CH group of donors, NAD or NADP as acceptor"/>
    <property type="evidence" value="ECO:0007669"/>
    <property type="project" value="InterPro"/>
</dbReference>
<dbReference type="InterPro" id="IPR020843">
    <property type="entry name" value="ER"/>
</dbReference>
<protein>
    <recommendedName>
        <fullName evidence="2">Enoyl reductase (ER) domain-containing protein</fullName>
    </recommendedName>
</protein>
<comment type="caution">
    <text evidence="3">The sequence shown here is derived from an EMBL/GenBank/DDBJ whole genome shotgun (WGS) entry which is preliminary data.</text>
</comment>
<dbReference type="InterPro" id="IPR045010">
    <property type="entry name" value="MDR_fam"/>
</dbReference>